<feature type="disulfide bond" evidence="4">
    <location>
        <begin position="930"/>
        <end position="948"/>
    </location>
</feature>
<dbReference type="InterPro" id="IPR000742">
    <property type="entry name" value="EGF"/>
</dbReference>
<feature type="disulfide bond" evidence="4">
    <location>
        <begin position="271"/>
        <end position="283"/>
    </location>
</feature>
<dbReference type="Pfam" id="PF00057">
    <property type="entry name" value="Ldl_recept_a"/>
    <property type="match status" value="9"/>
</dbReference>
<dbReference type="PRINTS" id="PR00261">
    <property type="entry name" value="LDLRECEPTOR"/>
</dbReference>
<keyword evidence="6" id="KW-0472">Membrane</keyword>
<feature type="disulfide bond" evidence="4">
    <location>
        <begin position="1599"/>
        <end position="1617"/>
    </location>
</feature>
<feature type="transmembrane region" description="Helical" evidence="6">
    <location>
        <begin position="1724"/>
        <end position="1747"/>
    </location>
</feature>
<gene>
    <name evidence="10" type="ORF">KUDE01_030945</name>
</gene>
<keyword evidence="1" id="KW-0677">Repeat</keyword>
<accession>A0AAD9BKZ5</accession>
<dbReference type="EMBL" id="JASDAP010000021">
    <property type="protein sequence ID" value="KAK1884747.1"/>
    <property type="molecule type" value="Genomic_DNA"/>
</dbReference>
<dbReference type="InterPro" id="IPR036055">
    <property type="entry name" value="LDL_receptor-like_sf"/>
</dbReference>
<feature type="domain" description="MAM" evidence="9">
    <location>
        <begin position="749"/>
        <end position="915"/>
    </location>
</feature>
<feature type="region of interest" description="Disordered" evidence="5">
    <location>
        <begin position="1393"/>
        <end position="1413"/>
    </location>
</feature>
<keyword evidence="7" id="KW-0732">Signal</keyword>
<keyword evidence="3" id="KW-0245">EGF-like domain</keyword>
<feature type="disulfide bond" evidence="4">
    <location>
        <begin position="42"/>
        <end position="57"/>
    </location>
</feature>
<dbReference type="PROSITE" id="PS50060">
    <property type="entry name" value="MAM_2"/>
    <property type="match status" value="7"/>
</dbReference>
<feature type="signal peptide" evidence="7">
    <location>
        <begin position="1"/>
        <end position="21"/>
    </location>
</feature>
<dbReference type="PANTHER" id="PTHR23282:SF140">
    <property type="entry name" value="MAM AND LDL-RECEPTOR CLASS A DOMAIN-CONTAINING PROTEIN 1"/>
    <property type="match status" value="1"/>
</dbReference>
<comment type="caution">
    <text evidence="10">The sequence shown here is derived from an EMBL/GenBank/DDBJ whole genome shotgun (WGS) entry which is preliminary data.</text>
</comment>
<feature type="domain" description="MAM" evidence="9">
    <location>
        <begin position="517"/>
        <end position="684"/>
    </location>
</feature>
<dbReference type="SMART" id="SM00137">
    <property type="entry name" value="MAM"/>
    <property type="match status" value="7"/>
</dbReference>
<dbReference type="InterPro" id="IPR013320">
    <property type="entry name" value="ConA-like_dom_sf"/>
</dbReference>
<dbReference type="SUPFAM" id="SSF57424">
    <property type="entry name" value="LDL receptor-like module"/>
    <property type="match status" value="10"/>
</dbReference>
<evidence type="ECO:0000313" key="11">
    <source>
        <dbReference type="Proteomes" id="UP001228049"/>
    </source>
</evidence>
<sequence>MMLLWLFSAFSLVCLTPVCDAVCSAQEFSCSQDLCVSEGSVCDLTDDCGDYSDEENCSGYKRCGFEDGFCDLMQSSESRWIRTTEAPGLKHDHTNTSAHFLSLSPGTRTSADLISPFFLPSETCQSSESRWIRTTEAPGLKHDHTNTSAHFLSLSPGTRTSADLISPFFLPSETCQMTFYHYVGAHKADLQVLVQTMGQKKEEWKLSTETQRETWQRTIITFSSNHSFQVLIRGSLPPDCQSSEFLAVDDLSFSPSCVTALETTPFPLVSCPSSMFSCSDGECIDESKVCDFTPHCVRGEDEESCPSVCDFEGGSCGWYELTLGDGFDWVRGSSEEVPPDFLQTTILDHSTNSTEGHFMFILKNSSSLYPKAVLRGPWFKQSASGCTMTFWHYNSGFSVGAEDMYLRMDGEQNQTVIWKTFYDQGSLWNLVSVQLGRITKPFQIALGKISLGVFDGVSALDDVTFRNCSMPPAVKKCPAHTHFHCAESKACVEQMQRCDLTDDCGDASDEEGCSPELQCSFEHGLCSWKQEQSGGDVFDWTLMQGPTPTMNTGPWKDHTLGTSSGHYLYIESSGPQEFKDSAVLLSRAFRPTVQRGGRKRCVFRFHYHMFGSHVFCLGVFMRTSSSGRGHMLWVRYGDQGNLWHRKTLYLTSARPFQIVIEGTVGDDFNGDIAIDDLSFLDCEPHDGDLPDANTTSPSVTTPPPTVRPHVCPDGQFACGSFRECVPDSKVCDFSLDCSDGSDELNCVRERCDFEGGDTCGWQSNDSSLVSTRAFRWSPVQGESIHDGEQSHRPINDHTIGGPEGWYMCADSSNGGYGQTSDLQTPVMTSNGPQCTLVFWYHMSGFTVGSLQVLLKYGNATHEVWSQSGNQGNKWRRGEMFIGIANNFQVVFRAKRGISYMGDVVIDDVTFLHCVPPPSSGDPCTPEEFTCRNQNCIAQDQLCDFIDHCGDQSDEEPYICQGFSSRCSFEFDLCSWRQSGMDDFDWLIKAGSTLTGGTGPISDHTLRDPSGHYLYLEGSFPQAAGQSARISGPPLSRRSKHCEVRFFFHMSGEGIGTLSVFRGGEARGFDLLLNLTGDQGHAWQRMELQLSHQEEDFQVVFEGKVGKNPKGDICLDDISFSSGCLLASEEEDNTPLPPAGSCPPGFFPCENGGCFSTAQSCDFTDDCGDGSDEMHCGTSCTFEHGRCGWKSSVADNFDWTLGKGSVKSIRPPYDHTLSDERGHFIYLEATPVGLKGDKAHIRSSVWKQSGAICKLSFWYYISHKALGTIRLLIKTENDLWEAWNKTGHQGNRWNRAEVPLRNLRNFQVIFEGIRSMDVIGGASLDDLEFRNCSPTSDFVCESGHCIESHLECDSKDDCADGSDEKHCGICDFNMGAAWWERSCGLDQDSEDDFDWSIGRHSETPGAGPQSDHSPGGDGSFLYIHSAYQREGDVAKVTTSRPFPASVGLCRVRFWFFMHGSDRMGTLKVFTSGPSGSSLLMWAAAGNHGNQWSYANVILSNPAEFTVSFQAEVGGDVWTDIALDDLSFTTECTAGGPVTPQPATCSGDQYQCLFSPQCIPESWRCDGELDCGDQSDEDECPAVVPGTLPPQDQCEDGQFQCLNTVCLPSVLRCDGVSDCPHGEDENSCPVLQCMLGELQCETGSGCIPLQKRCDGSADCQPFLSDESSCHECPPLFCLDHGSCYVWGNGPVCMCFPGWTGNRCHVKEKPVLSTVTPEPEDTQLVSVYVGIGIGLLLLVAGFSVCTLVYLKKRCCPIKPKNYGVMDNQSCDWRAELSCHARSSCCPGVNIPSRRDIRGLSISVYPWRKEVEVEQGSSKLSFANPLYNHPPEGKSSKA</sequence>
<proteinExistence type="predicted"/>
<evidence type="ECO:0000256" key="2">
    <source>
        <dbReference type="ARBA" id="ARBA00023157"/>
    </source>
</evidence>
<feature type="disulfide bond" evidence="4">
    <location>
        <begin position="1592"/>
        <end position="1604"/>
    </location>
</feature>
<feature type="disulfide bond" evidence="3">
    <location>
        <begin position="1692"/>
        <end position="1701"/>
    </location>
</feature>
<feature type="disulfide bond" evidence="4">
    <location>
        <begin position="1563"/>
        <end position="1578"/>
    </location>
</feature>
<evidence type="ECO:0000256" key="7">
    <source>
        <dbReference type="SAM" id="SignalP"/>
    </source>
</evidence>
<dbReference type="CDD" id="cd06263">
    <property type="entry name" value="MAM"/>
    <property type="match status" value="6"/>
</dbReference>
<feature type="disulfide bond" evidence="4">
    <location>
        <begin position="731"/>
        <end position="746"/>
    </location>
</feature>
<dbReference type="CDD" id="cd00112">
    <property type="entry name" value="LDLa"/>
    <property type="match status" value="10"/>
</dbReference>
<feature type="domain" description="MAM" evidence="9">
    <location>
        <begin position="1177"/>
        <end position="1333"/>
    </location>
</feature>
<dbReference type="InterPro" id="IPR051560">
    <property type="entry name" value="MAM_domain-containing"/>
</dbReference>
<feature type="disulfide bond" evidence="4">
    <location>
        <begin position="1148"/>
        <end position="1166"/>
    </location>
</feature>
<dbReference type="FunFam" id="2.60.120.200:FF:000182">
    <property type="entry name" value="MAM and LDL-receptor class A domain-containing protein 1"/>
    <property type="match status" value="1"/>
</dbReference>
<evidence type="ECO:0000256" key="5">
    <source>
        <dbReference type="SAM" id="MobiDB-lite"/>
    </source>
</evidence>
<feature type="domain" description="MAM" evidence="9">
    <location>
        <begin position="1367"/>
        <end position="1532"/>
    </location>
</feature>
<dbReference type="PROSITE" id="PS00022">
    <property type="entry name" value="EGF_1"/>
    <property type="match status" value="1"/>
</dbReference>
<feature type="disulfide bond" evidence="4">
    <location>
        <begin position="1339"/>
        <end position="1357"/>
    </location>
</feature>
<feature type="disulfide bond" evidence="4">
    <location>
        <begin position="498"/>
        <end position="513"/>
    </location>
</feature>
<feature type="domain" description="EGF-like" evidence="8">
    <location>
        <begin position="1668"/>
        <end position="1702"/>
    </location>
</feature>
<feature type="disulfide bond" evidence="4">
    <location>
        <begin position="1351"/>
        <end position="1366"/>
    </location>
</feature>
<dbReference type="Proteomes" id="UP001228049">
    <property type="component" value="Unassembled WGS sequence"/>
</dbReference>
<dbReference type="InterPro" id="IPR023415">
    <property type="entry name" value="LDLR_class-A_CS"/>
</dbReference>
<name>A0AAD9BKZ5_DISEL</name>
<feature type="disulfide bond" evidence="4">
    <location>
        <begin position="278"/>
        <end position="296"/>
    </location>
</feature>
<evidence type="ECO:0000313" key="10">
    <source>
        <dbReference type="EMBL" id="KAK1884747.1"/>
    </source>
</evidence>
<keyword evidence="11" id="KW-1185">Reference proteome</keyword>
<evidence type="ECO:0000256" key="3">
    <source>
        <dbReference type="PROSITE-ProRule" id="PRU00076"/>
    </source>
</evidence>
<evidence type="ECO:0000256" key="1">
    <source>
        <dbReference type="ARBA" id="ARBA00022737"/>
    </source>
</evidence>
<feature type="chain" id="PRO_5042273981" evidence="7">
    <location>
        <begin position="22"/>
        <end position="1834"/>
    </location>
</feature>
<feature type="region of interest" description="Disordered" evidence="5">
    <location>
        <begin position="1811"/>
        <end position="1834"/>
    </location>
</feature>
<keyword evidence="6" id="KW-0812">Transmembrane</keyword>
<dbReference type="InterPro" id="IPR002172">
    <property type="entry name" value="LDrepeatLR_classA_rpt"/>
</dbReference>
<dbReference type="SUPFAM" id="SSF49899">
    <property type="entry name" value="Concanavalin A-like lectins/glucanases"/>
    <property type="match status" value="7"/>
</dbReference>
<dbReference type="SUPFAM" id="SSF57196">
    <property type="entry name" value="EGF/Laminin"/>
    <property type="match status" value="1"/>
</dbReference>
<feature type="domain" description="MAM" evidence="9">
    <location>
        <begin position="964"/>
        <end position="1125"/>
    </location>
</feature>
<feature type="disulfide bond" evidence="4">
    <location>
        <begin position="923"/>
        <end position="935"/>
    </location>
</feature>
<feature type="disulfide bond" evidence="4">
    <location>
        <begin position="290"/>
        <end position="305"/>
    </location>
</feature>
<feature type="disulfide bond" evidence="4">
    <location>
        <begin position="1160"/>
        <end position="1175"/>
    </location>
</feature>
<evidence type="ECO:0000256" key="6">
    <source>
        <dbReference type="SAM" id="Phobius"/>
    </source>
</evidence>
<comment type="caution">
    <text evidence="3">Lacks conserved residue(s) required for the propagation of feature annotation.</text>
</comment>
<dbReference type="PROSITE" id="PS01209">
    <property type="entry name" value="LDLRA_1"/>
    <property type="match status" value="6"/>
</dbReference>
<evidence type="ECO:0000259" key="9">
    <source>
        <dbReference type="PROSITE" id="PS50060"/>
    </source>
</evidence>
<dbReference type="Gene3D" id="4.10.400.10">
    <property type="entry name" value="Low-density Lipoprotein Receptor"/>
    <property type="match status" value="10"/>
</dbReference>
<dbReference type="Pfam" id="PF00629">
    <property type="entry name" value="MAM"/>
    <property type="match status" value="7"/>
</dbReference>
<protein>
    <submittedName>
        <fullName evidence="10">MAM and LDL-receptor class A domain containing protein 1</fullName>
    </submittedName>
</protein>
<keyword evidence="6" id="KW-1133">Transmembrane helix</keyword>
<feature type="disulfide bond" evidence="4">
    <location>
        <begin position="30"/>
        <end position="48"/>
    </location>
</feature>
<feature type="disulfide bond" evidence="4">
    <location>
        <begin position="23"/>
        <end position="35"/>
    </location>
</feature>
<feature type="domain" description="MAM" evidence="9">
    <location>
        <begin position="307"/>
        <end position="470"/>
    </location>
</feature>
<dbReference type="SMART" id="SM00192">
    <property type="entry name" value="LDLa"/>
    <property type="match status" value="10"/>
</dbReference>
<feature type="domain" description="MAM" evidence="9">
    <location>
        <begin position="61"/>
        <end position="259"/>
    </location>
</feature>
<evidence type="ECO:0000256" key="4">
    <source>
        <dbReference type="PROSITE-ProRule" id="PRU00124"/>
    </source>
</evidence>
<feature type="disulfide bond" evidence="4">
    <location>
        <begin position="1611"/>
        <end position="1626"/>
    </location>
</feature>
<dbReference type="PROSITE" id="PS50068">
    <property type="entry name" value="LDLRA_2"/>
    <property type="match status" value="10"/>
</dbReference>
<dbReference type="PROSITE" id="PS01186">
    <property type="entry name" value="EGF_2"/>
    <property type="match status" value="1"/>
</dbReference>
<dbReference type="InterPro" id="IPR000998">
    <property type="entry name" value="MAM_dom"/>
</dbReference>
<dbReference type="PROSITE" id="PS50026">
    <property type="entry name" value="EGF_3"/>
    <property type="match status" value="1"/>
</dbReference>
<dbReference type="Gene3D" id="2.60.120.200">
    <property type="match status" value="8"/>
</dbReference>
<organism evidence="10 11">
    <name type="scientific">Dissostichus eleginoides</name>
    <name type="common">Patagonian toothfish</name>
    <name type="synonym">Dissostichus amissus</name>
    <dbReference type="NCBI Taxonomy" id="100907"/>
    <lineage>
        <taxon>Eukaryota</taxon>
        <taxon>Metazoa</taxon>
        <taxon>Chordata</taxon>
        <taxon>Craniata</taxon>
        <taxon>Vertebrata</taxon>
        <taxon>Euteleostomi</taxon>
        <taxon>Actinopterygii</taxon>
        <taxon>Neopterygii</taxon>
        <taxon>Teleostei</taxon>
        <taxon>Neoteleostei</taxon>
        <taxon>Acanthomorphata</taxon>
        <taxon>Eupercaria</taxon>
        <taxon>Perciformes</taxon>
        <taxon>Notothenioidei</taxon>
        <taxon>Nototheniidae</taxon>
        <taxon>Dissostichus</taxon>
    </lineage>
</organism>
<dbReference type="GO" id="GO:0016020">
    <property type="term" value="C:membrane"/>
    <property type="evidence" value="ECO:0007669"/>
    <property type="project" value="InterPro"/>
</dbReference>
<reference evidence="10" key="1">
    <citation type="submission" date="2023-04" db="EMBL/GenBank/DDBJ databases">
        <title>Chromosome-level genome of Chaenocephalus aceratus.</title>
        <authorList>
            <person name="Park H."/>
        </authorList>
    </citation>
    <scope>NUCLEOTIDE SEQUENCE</scope>
    <source>
        <strain evidence="10">DE</strain>
        <tissue evidence="10">Muscle</tissue>
    </source>
</reference>
<feature type="disulfide bond" evidence="4">
    <location>
        <begin position="1141"/>
        <end position="1153"/>
    </location>
</feature>
<dbReference type="PANTHER" id="PTHR23282">
    <property type="entry name" value="APICAL ENDOSOMAL GLYCOPROTEIN PRECURSOR"/>
    <property type="match status" value="1"/>
</dbReference>
<keyword evidence="2 3" id="KW-1015">Disulfide bond</keyword>
<evidence type="ECO:0000259" key="8">
    <source>
        <dbReference type="PROSITE" id="PS50026"/>
    </source>
</evidence>